<feature type="non-terminal residue" evidence="1">
    <location>
        <position position="1"/>
    </location>
</feature>
<reference evidence="1" key="2">
    <citation type="journal article" date="2022" name="New Phytol.">
        <title>Evolutionary transition to the ectomycorrhizal habit in the genomes of a hyperdiverse lineage of mushroom-forming fungi.</title>
        <authorList>
            <person name="Looney B."/>
            <person name="Miyauchi S."/>
            <person name="Morin E."/>
            <person name="Drula E."/>
            <person name="Courty P.E."/>
            <person name="Kohler A."/>
            <person name="Kuo A."/>
            <person name="LaButti K."/>
            <person name="Pangilinan J."/>
            <person name="Lipzen A."/>
            <person name="Riley R."/>
            <person name="Andreopoulos W."/>
            <person name="He G."/>
            <person name="Johnson J."/>
            <person name="Nolan M."/>
            <person name="Tritt A."/>
            <person name="Barry K.W."/>
            <person name="Grigoriev I.V."/>
            <person name="Nagy L.G."/>
            <person name="Hibbett D."/>
            <person name="Henrissat B."/>
            <person name="Matheny P.B."/>
            <person name="Labbe J."/>
            <person name="Martin F.M."/>
        </authorList>
    </citation>
    <scope>NUCLEOTIDE SEQUENCE</scope>
    <source>
        <strain evidence="1">EC-137</strain>
    </source>
</reference>
<evidence type="ECO:0000313" key="1">
    <source>
        <dbReference type="EMBL" id="KAI0027389.1"/>
    </source>
</evidence>
<accession>A0ACB8Q6S8</accession>
<reference evidence="1" key="1">
    <citation type="submission" date="2021-02" db="EMBL/GenBank/DDBJ databases">
        <authorList>
            <consortium name="DOE Joint Genome Institute"/>
            <person name="Ahrendt S."/>
            <person name="Looney B.P."/>
            <person name="Miyauchi S."/>
            <person name="Morin E."/>
            <person name="Drula E."/>
            <person name="Courty P.E."/>
            <person name="Chicoki N."/>
            <person name="Fauchery L."/>
            <person name="Kohler A."/>
            <person name="Kuo A."/>
            <person name="Labutti K."/>
            <person name="Pangilinan J."/>
            <person name="Lipzen A."/>
            <person name="Riley R."/>
            <person name="Andreopoulos W."/>
            <person name="He G."/>
            <person name="Johnson J."/>
            <person name="Barry K.W."/>
            <person name="Grigoriev I.V."/>
            <person name="Nagy L."/>
            <person name="Hibbett D."/>
            <person name="Henrissat B."/>
            <person name="Matheny P.B."/>
            <person name="Labbe J."/>
            <person name="Martin F."/>
        </authorList>
    </citation>
    <scope>NUCLEOTIDE SEQUENCE</scope>
    <source>
        <strain evidence="1">EC-137</strain>
    </source>
</reference>
<dbReference type="EMBL" id="MU273914">
    <property type="protein sequence ID" value="KAI0027389.1"/>
    <property type="molecule type" value="Genomic_DNA"/>
</dbReference>
<sequence length="354" mass="38994">IINELQKRRSVVRLLVGHNALGDDGFAKLFEYLCGEGCRHPIEEIQADHTQLGSAGLRAISQYLDGNQHLRSLQLQSNLLSGDVNTIPAFTAALNTSRLHSLTISNNYQLSDSFAADFFPYLTSPYLGELFLSAVGLGESSGPLISALLCSPHCPPFRTLTLNGNDLGYPSVADIIHASVTHQFHLRRLELYSNWHSPGGGWEQWIELRNQIARVTVRNEVLANKTREQALALLRCARPALLRPVGACLPPELLFHVFTFVAPTLSSAQRIRIIDYAADPDTLLAAEKPLPGLSQDLPAVSSSGLQSAEAAEDDTQTWRSPYTVPWAIRDRWLAQVKCDAFDASGLRTLDFDNL</sequence>
<keyword evidence="2" id="KW-1185">Reference proteome</keyword>
<name>A0ACB8Q6S8_9AGAM</name>
<proteinExistence type="predicted"/>
<comment type="caution">
    <text evidence="1">The sequence shown here is derived from an EMBL/GenBank/DDBJ whole genome shotgun (WGS) entry which is preliminary data.</text>
</comment>
<protein>
    <submittedName>
        <fullName evidence="1">Uncharacterized protein</fullName>
    </submittedName>
</protein>
<organism evidence="1 2">
    <name type="scientific">Vararia minispora EC-137</name>
    <dbReference type="NCBI Taxonomy" id="1314806"/>
    <lineage>
        <taxon>Eukaryota</taxon>
        <taxon>Fungi</taxon>
        <taxon>Dikarya</taxon>
        <taxon>Basidiomycota</taxon>
        <taxon>Agaricomycotina</taxon>
        <taxon>Agaricomycetes</taxon>
        <taxon>Russulales</taxon>
        <taxon>Lachnocladiaceae</taxon>
        <taxon>Vararia</taxon>
    </lineage>
</organism>
<gene>
    <name evidence="1" type="ORF">K488DRAFT_61684</name>
</gene>
<evidence type="ECO:0000313" key="2">
    <source>
        <dbReference type="Proteomes" id="UP000814128"/>
    </source>
</evidence>
<dbReference type="Proteomes" id="UP000814128">
    <property type="component" value="Unassembled WGS sequence"/>
</dbReference>